<evidence type="ECO:0000256" key="2">
    <source>
        <dbReference type="ARBA" id="ARBA00023125"/>
    </source>
</evidence>
<dbReference type="PANTHER" id="PTHR43537">
    <property type="entry name" value="TRANSCRIPTIONAL REGULATOR, GNTR FAMILY"/>
    <property type="match status" value="1"/>
</dbReference>
<dbReference type="InterPro" id="IPR000524">
    <property type="entry name" value="Tscrpt_reg_HTH_GntR"/>
</dbReference>
<dbReference type="SMART" id="SM00345">
    <property type="entry name" value="HTH_GNTR"/>
    <property type="match status" value="1"/>
</dbReference>
<dbReference type="Pfam" id="PF07729">
    <property type="entry name" value="FCD"/>
    <property type="match status" value="1"/>
</dbReference>
<dbReference type="AlphaFoldDB" id="A0A3N2BZI5"/>
<dbReference type="InterPro" id="IPR011711">
    <property type="entry name" value="GntR_C"/>
</dbReference>
<keyword evidence="2" id="KW-0238">DNA-binding</keyword>
<evidence type="ECO:0000256" key="3">
    <source>
        <dbReference type="ARBA" id="ARBA00023163"/>
    </source>
</evidence>
<sequence length="228" mass="25533">MPVPKTVETSPRKLLRDIVFEQLLTAIEDGTLEPGERLNDEELEKWLGVSRTPIREAISKLADIGLVETAPQRYTRVAKPTTEQYAEALRLLNGFHELSARWSIPNFTDDDVAAFRKLGDAVLADIEARDKHVLRSSSAFADYMVERTDNSLLQQVARQMNTRVTYTSLPTIEFFQWDIFAAYVTGLVAAAEARSAEDAERVMRTQAEATDAFLERIIASRGSAPNAD</sequence>
<organism evidence="5 6">
    <name type="scientific">Plantibacter flavus</name>
    <dbReference type="NCBI Taxonomy" id="150123"/>
    <lineage>
        <taxon>Bacteria</taxon>
        <taxon>Bacillati</taxon>
        <taxon>Actinomycetota</taxon>
        <taxon>Actinomycetes</taxon>
        <taxon>Micrococcales</taxon>
        <taxon>Microbacteriaceae</taxon>
        <taxon>Plantibacter</taxon>
    </lineage>
</organism>
<comment type="caution">
    <text evidence="5">The sequence shown here is derived from an EMBL/GenBank/DDBJ whole genome shotgun (WGS) entry which is preliminary data.</text>
</comment>
<dbReference type="InterPro" id="IPR036388">
    <property type="entry name" value="WH-like_DNA-bd_sf"/>
</dbReference>
<dbReference type="GO" id="GO:0003677">
    <property type="term" value="F:DNA binding"/>
    <property type="evidence" value="ECO:0007669"/>
    <property type="project" value="UniProtKB-KW"/>
</dbReference>
<dbReference type="GO" id="GO:0003700">
    <property type="term" value="F:DNA-binding transcription factor activity"/>
    <property type="evidence" value="ECO:0007669"/>
    <property type="project" value="InterPro"/>
</dbReference>
<reference evidence="5 6" key="1">
    <citation type="submission" date="2018-11" db="EMBL/GenBank/DDBJ databases">
        <title>Sequencing the genomes of 1000 actinobacteria strains.</title>
        <authorList>
            <person name="Klenk H.-P."/>
        </authorList>
    </citation>
    <scope>NUCLEOTIDE SEQUENCE [LARGE SCALE GENOMIC DNA]</scope>
    <source>
        <strain evidence="5 6">DSM 14012</strain>
    </source>
</reference>
<dbReference type="InterPro" id="IPR036390">
    <property type="entry name" value="WH_DNA-bd_sf"/>
</dbReference>
<dbReference type="EMBL" id="RKHL01000001">
    <property type="protein sequence ID" value="ROR80659.1"/>
    <property type="molecule type" value="Genomic_DNA"/>
</dbReference>
<proteinExistence type="predicted"/>
<evidence type="ECO:0000313" key="6">
    <source>
        <dbReference type="Proteomes" id="UP000266915"/>
    </source>
</evidence>
<dbReference type="PANTHER" id="PTHR43537:SF5">
    <property type="entry name" value="UXU OPERON TRANSCRIPTIONAL REGULATOR"/>
    <property type="match status" value="1"/>
</dbReference>
<dbReference type="CDD" id="cd07377">
    <property type="entry name" value="WHTH_GntR"/>
    <property type="match status" value="1"/>
</dbReference>
<gene>
    <name evidence="5" type="ORF">EDD42_0702</name>
</gene>
<dbReference type="Proteomes" id="UP000266915">
    <property type="component" value="Unassembled WGS sequence"/>
</dbReference>
<dbReference type="SUPFAM" id="SSF48008">
    <property type="entry name" value="GntR ligand-binding domain-like"/>
    <property type="match status" value="1"/>
</dbReference>
<accession>A0A3N2BZI5</accession>
<evidence type="ECO:0000313" key="5">
    <source>
        <dbReference type="EMBL" id="ROR80659.1"/>
    </source>
</evidence>
<keyword evidence="3" id="KW-0804">Transcription</keyword>
<evidence type="ECO:0000259" key="4">
    <source>
        <dbReference type="PROSITE" id="PS50949"/>
    </source>
</evidence>
<protein>
    <submittedName>
        <fullName evidence="5">GntR family transcriptional regulator</fullName>
    </submittedName>
</protein>
<dbReference type="Gene3D" id="1.20.120.530">
    <property type="entry name" value="GntR ligand-binding domain-like"/>
    <property type="match status" value="1"/>
</dbReference>
<keyword evidence="1" id="KW-0805">Transcription regulation</keyword>
<dbReference type="PROSITE" id="PS50949">
    <property type="entry name" value="HTH_GNTR"/>
    <property type="match status" value="1"/>
</dbReference>
<keyword evidence="6" id="KW-1185">Reference proteome</keyword>
<dbReference type="SUPFAM" id="SSF46785">
    <property type="entry name" value="Winged helix' DNA-binding domain"/>
    <property type="match status" value="1"/>
</dbReference>
<name>A0A3N2BZI5_9MICO</name>
<dbReference type="Pfam" id="PF00392">
    <property type="entry name" value="GntR"/>
    <property type="match status" value="1"/>
</dbReference>
<evidence type="ECO:0000256" key="1">
    <source>
        <dbReference type="ARBA" id="ARBA00023015"/>
    </source>
</evidence>
<dbReference type="InterPro" id="IPR008920">
    <property type="entry name" value="TF_FadR/GntR_C"/>
</dbReference>
<dbReference type="RefSeq" id="WP_085511865.1">
    <property type="nucleotide sequence ID" value="NZ_FXAP01000003.1"/>
</dbReference>
<feature type="domain" description="HTH gntR-type" evidence="4">
    <location>
        <begin position="13"/>
        <end position="80"/>
    </location>
</feature>
<dbReference type="Gene3D" id="1.10.10.10">
    <property type="entry name" value="Winged helix-like DNA-binding domain superfamily/Winged helix DNA-binding domain"/>
    <property type="match status" value="1"/>
</dbReference>